<dbReference type="InterPro" id="IPR036061">
    <property type="entry name" value="CheW-like_dom_sf"/>
</dbReference>
<feature type="domain" description="CheW-like" evidence="1">
    <location>
        <begin position="6"/>
        <end position="142"/>
    </location>
</feature>
<evidence type="ECO:0000313" key="2">
    <source>
        <dbReference type="EMBL" id="SEB42396.1"/>
    </source>
</evidence>
<dbReference type="Proteomes" id="UP000198982">
    <property type="component" value="Unassembled WGS sequence"/>
</dbReference>
<dbReference type="AlphaFoldDB" id="A0A1H4J8W5"/>
<evidence type="ECO:0000313" key="3">
    <source>
        <dbReference type="Proteomes" id="UP000198982"/>
    </source>
</evidence>
<dbReference type="InterPro" id="IPR002545">
    <property type="entry name" value="CheW-lke_dom"/>
</dbReference>
<reference evidence="3" key="1">
    <citation type="submission" date="2016-10" db="EMBL/GenBank/DDBJ databases">
        <authorList>
            <person name="Varghese N."/>
            <person name="Submissions S."/>
        </authorList>
    </citation>
    <scope>NUCLEOTIDE SEQUENCE [LARGE SCALE GENOMIC DNA]</scope>
    <source>
        <strain evidence="3">DSM 9751</strain>
    </source>
</reference>
<evidence type="ECO:0000259" key="1">
    <source>
        <dbReference type="SMART" id="SM00260"/>
    </source>
</evidence>
<dbReference type="Pfam" id="PF01584">
    <property type="entry name" value="CheW"/>
    <property type="match status" value="1"/>
</dbReference>
<sequence>MLEHRASTLTGLLLPLADRTLILPNVAVAELIDYQQGSFDLDSPPWYLGRVLWRERWIALISFESACGGKTVIGERARIVVLNALGGRPELKFMALLVQGIPRSCKLDSQLSYVDVPLAPLEKAAVQVAEQVAKVPDLLALEELLVEAGLLS</sequence>
<keyword evidence="3" id="KW-1185">Reference proteome</keyword>
<proteinExistence type="predicted"/>
<gene>
    <name evidence="2" type="ORF">SAMN05216178_0169</name>
</gene>
<organism evidence="2 3">
    <name type="scientific">Pseudomonas saponiphila</name>
    <dbReference type="NCBI Taxonomy" id="556534"/>
    <lineage>
        <taxon>Bacteria</taxon>
        <taxon>Pseudomonadati</taxon>
        <taxon>Pseudomonadota</taxon>
        <taxon>Gammaproteobacteria</taxon>
        <taxon>Pseudomonadales</taxon>
        <taxon>Pseudomonadaceae</taxon>
        <taxon>Pseudomonas</taxon>
    </lineage>
</organism>
<accession>A0A1H4J8W5</accession>
<dbReference type="SUPFAM" id="SSF50341">
    <property type="entry name" value="CheW-like"/>
    <property type="match status" value="1"/>
</dbReference>
<dbReference type="EMBL" id="FNTJ01000001">
    <property type="protein sequence ID" value="SEB42396.1"/>
    <property type="molecule type" value="Genomic_DNA"/>
</dbReference>
<dbReference type="SMART" id="SM00260">
    <property type="entry name" value="CheW"/>
    <property type="match status" value="1"/>
</dbReference>
<dbReference type="RefSeq" id="WP_092308834.1">
    <property type="nucleotide sequence ID" value="NZ_FNTJ01000001.1"/>
</dbReference>
<protein>
    <submittedName>
        <fullName evidence="2">CheW protein</fullName>
    </submittedName>
</protein>
<name>A0A1H4J8W5_9PSED</name>
<dbReference type="GO" id="GO:0007165">
    <property type="term" value="P:signal transduction"/>
    <property type="evidence" value="ECO:0007669"/>
    <property type="project" value="InterPro"/>
</dbReference>
<dbReference type="GO" id="GO:0006935">
    <property type="term" value="P:chemotaxis"/>
    <property type="evidence" value="ECO:0007669"/>
    <property type="project" value="InterPro"/>
</dbReference>